<dbReference type="SUPFAM" id="SSF58104">
    <property type="entry name" value="Methyl-accepting chemotaxis protein (MCP) signaling domain"/>
    <property type="match status" value="1"/>
</dbReference>
<gene>
    <name evidence="10" type="ORF">CWO92_03795</name>
</gene>
<evidence type="ECO:0000256" key="3">
    <source>
        <dbReference type="ARBA" id="ARBA00023136"/>
    </source>
</evidence>
<evidence type="ECO:0000259" key="9">
    <source>
        <dbReference type="PROSITE" id="PS50885"/>
    </source>
</evidence>
<dbReference type="OrthoDB" id="107771at2"/>
<evidence type="ECO:0000256" key="1">
    <source>
        <dbReference type="ARBA" id="ARBA00004236"/>
    </source>
</evidence>
<feature type="domain" description="Methyl-accepting transducer" evidence="8">
    <location>
        <begin position="280"/>
        <end position="516"/>
    </location>
</feature>
<evidence type="ECO:0000256" key="5">
    <source>
        <dbReference type="ARBA" id="ARBA00029447"/>
    </source>
</evidence>
<proteinExistence type="inferred from homology"/>
<dbReference type="SMART" id="SM00283">
    <property type="entry name" value="MA"/>
    <property type="match status" value="1"/>
</dbReference>
<sequence length="566" mass="62219">MYNMKWSIKKKIITGFSSVIFLLVLLAGISYFELSSVNKTYNNLIEVTSKKVDLANQLETQFYQQSANIRGYLLTGSTSYYNQYQVAKDNYKNTMIKLKKLVKSSLGKSLYASLDDMDDKYFAAAEHQIELKNENKQDELTLYTSNTVNDITISFQKSIEDLKKHQEDELLKVNSETTVHVKNVQALLIIITVATFIIAIIIEMIIGRMISNPIKKVSDAMKVVAMGDLSIKQVKVKSKDELGELSDSFNKMVQDLSAVVHQVSDSSVQVAASSEQLTASAQQSTSAAEQVTRVITENAEGTEQQLRTFNEMTDSIKEMAVGMDQIADASEEMLHSSEETRNLSRKGTESIANVVSQMKEIHLSVNEAVKTIHTLAKRSDEIRKITDLITGIAEQTNLLALNAAIEAARAGEQGKGFAVVADEVRKLAEESSKSSEQISIMISTIQEETKKAVLSMESGNEKVNTGLTYTTEANESFTRIAESIGKVTGKAEDVSASVEEIQAMASQIVDAVEKARKVSEQVAAGSQENAAASEEQLATMEEITSSAESLSNLADELQVVISKFKL</sequence>
<dbReference type="Pfam" id="PF00015">
    <property type="entry name" value="MCPsignal"/>
    <property type="match status" value="1"/>
</dbReference>
<dbReference type="PANTHER" id="PTHR32089">
    <property type="entry name" value="METHYL-ACCEPTING CHEMOTAXIS PROTEIN MCPB"/>
    <property type="match status" value="1"/>
</dbReference>
<evidence type="ECO:0000313" key="10">
    <source>
        <dbReference type="EMBL" id="PKR86233.1"/>
    </source>
</evidence>
<dbReference type="EMBL" id="PIQO01000002">
    <property type="protein sequence ID" value="PKR86233.1"/>
    <property type="molecule type" value="Genomic_DNA"/>
</dbReference>
<evidence type="ECO:0000256" key="4">
    <source>
        <dbReference type="ARBA" id="ARBA00023224"/>
    </source>
</evidence>
<dbReference type="Gene3D" id="1.10.287.950">
    <property type="entry name" value="Methyl-accepting chemotaxis protein"/>
    <property type="match status" value="1"/>
</dbReference>
<evidence type="ECO:0000256" key="7">
    <source>
        <dbReference type="SAM" id="Phobius"/>
    </source>
</evidence>
<dbReference type="SMART" id="SM00304">
    <property type="entry name" value="HAMP"/>
    <property type="match status" value="1"/>
</dbReference>
<dbReference type="CDD" id="cd11386">
    <property type="entry name" value="MCP_signal"/>
    <property type="match status" value="1"/>
</dbReference>
<dbReference type="InterPro" id="IPR003660">
    <property type="entry name" value="HAMP_dom"/>
</dbReference>
<accession>A0A2N3LNY6</accession>
<comment type="caution">
    <text evidence="10">The sequence shown here is derived from an EMBL/GenBank/DDBJ whole genome shotgun (WGS) entry which is preliminary data.</text>
</comment>
<dbReference type="Gene3D" id="6.10.340.10">
    <property type="match status" value="1"/>
</dbReference>
<feature type="domain" description="HAMP" evidence="9">
    <location>
        <begin position="208"/>
        <end position="261"/>
    </location>
</feature>
<organism evidence="10 11">
    <name type="scientific">Heyndrickxia camelliae</name>
    <dbReference type="NCBI Taxonomy" id="1707093"/>
    <lineage>
        <taxon>Bacteria</taxon>
        <taxon>Bacillati</taxon>
        <taxon>Bacillota</taxon>
        <taxon>Bacilli</taxon>
        <taxon>Bacillales</taxon>
        <taxon>Bacillaceae</taxon>
        <taxon>Heyndrickxia</taxon>
    </lineage>
</organism>
<dbReference type="InterPro" id="IPR004089">
    <property type="entry name" value="MCPsignal_dom"/>
</dbReference>
<evidence type="ECO:0000256" key="2">
    <source>
        <dbReference type="ARBA" id="ARBA00022475"/>
    </source>
</evidence>
<dbReference type="PROSITE" id="PS50111">
    <property type="entry name" value="CHEMOTAXIS_TRANSDUC_2"/>
    <property type="match status" value="1"/>
</dbReference>
<keyword evidence="3 7" id="KW-0472">Membrane</keyword>
<feature type="transmembrane region" description="Helical" evidence="7">
    <location>
        <begin position="12"/>
        <end position="32"/>
    </location>
</feature>
<comment type="subcellular location">
    <subcellularLocation>
        <location evidence="1">Cell membrane</location>
    </subcellularLocation>
</comment>
<keyword evidence="7" id="KW-0812">Transmembrane</keyword>
<dbReference type="Pfam" id="PF00672">
    <property type="entry name" value="HAMP"/>
    <property type="match status" value="1"/>
</dbReference>
<protein>
    <submittedName>
        <fullName evidence="10">Methyl-accepting chemotaxis protein</fullName>
    </submittedName>
</protein>
<keyword evidence="4 6" id="KW-0807">Transducer</keyword>
<dbReference type="InterPro" id="IPR007891">
    <property type="entry name" value="CHASE3"/>
</dbReference>
<dbReference type="PANTHER" id="PTHR32089:SF112">
    <property type="entry name" value="LYSOZYME-LIKE PROTEIN-RELATED"/>
    <property type="match status" value="1"/>
</dbReference>
<feature type="transmembrane region" description="Helical" evidence="7">
    <location>
        <begin position="186"/>
        <end position="206"/>
    </location>
</feature>
<dbReference type="AlphaFoldDB" id="A0A2N3LNY6"/>
<comment type="similarity">
    <text evidence="5">Belongs to the methyl-accepting chemotaxis (MCP) protein family.</text>
</comment>
<keyword evidence="2" id="KW-1003">Cell membrane</keyword>
<reference evidence="10 11" key="1">
    <citation type="submission" date="2017-11" db="EMBL/GenBank/DDBJ databases">
        <title>Bacillus camelliae sp. nov., isolated from pu'er tea.</title>
        <authorList>
            <person name="Niu L."/>
        </authorList>
    </citation>
    <scope>NUCLEOTIDE SEQUENCE [LARGE SCALE GENOMIC DNA]</scope>
    <source>
        <strain evidence="10 11">7578-1</strain>
    </source>
</reference>
<dbReference type="GO" id="GO:0005886">
    <property type="term" value="C:plasma membrane"/>
    <property type="evidence" value="ECO:0007669"/>
    <property type="project" value="UniProtKB-SubCell"/>
</dbReference>
<dbReference type="PROSITE" id="PS50885">
    <property type="entry name" value="HAMP"/>
    <property type="match status" value="1"/>
</dbReference>
<dbReference type="FunFam" id="1.10.287.950:FF:000001">
    <property type="entry name" value="Methyl-accepting chemotaxis sensory transducer"/>
    <property type="match status" value="1"/>
</dbReference>
<dbReference type="GO" id="GO:0007165">
    <property type="term" value="P:signal transduction"/>
    <property type="evidence" value="ECO:0007669"/>
    <property type="project" value="UniProtKB-KW"/>
</dbReference>
<dbReference type="Proteomes" id="UP000233440">
    <property type="component" value="Unassembled WGS sequence"/>
</dbReference>
<keyword evidence="11" id="KW-1185">Reference proteome</keyword>
<dbReference type="CDD" id="cd06225">
    <property type="entry name" value="HAMP"/>
    <property type="match status" value="1"/>
</dbReference>
<keyword evidence="7" id="KW-1133">Transmembrane helix</keyword>
<name>A0A2N3LNY6_9BACI</name>
<evidence type="ECO:0000259" key="8">
    <source>
        <dbReference type="PROSITE" id="PS50111"/>
    </source>
</evidence>
<evidence type="ECO:0000313" key="11">
    <source>
        <dbReference type="Proteomes" id="UP000233440"/>
    </source>
</evidence>
<dbReference type="Pfam" id="PF05227">
    <property type="entry name" value="CHASE3"/>
    <property type="match status" value="1"/>
</dbReference>
<dbReference type="GO" id="GO:0006935">
    <property type="term" value="P:chemotaxis"/>
    <property type="evidence" value="ECO:0007669"/>
    <property type="project" value="UniProtKB-ARBA"/>
</dbReference>
<evidence type="ECO:0000256" key="6">
    <source>
        <dbReference type="PROSITE-ProRule" id="PRU00284"/>
    </source>
</evidence>